<feature type="domain" description="HNH nuclease" evidence="2">
    <location>
        <begin position="144"/>
        <end position="245"/>
    </location>
</feature>
<dbReference type="InterPro" id="IPR003615">
    <property type="entry name" value="HNH_nuc"/>
</dbReference>
<reference evidence="4" key="1">
    <citation type="journal article" date="2023" name="Mol. Phylogenet. Evol.">
        <title>Genome-scale phylogeny and comparative genomics of the fungal order Sordariales.</title>
        <authorList>
            <person name="Hensen N."/>
            <person name="Bonometti L."/>
            <person name="Westerberg I."/>
            <person name="Brannstrom I.O."/>
            <person name="Guillou S."/>
            <person name="Cros-Aarteil S."/>
            <person name="Calhoun S."/>
            <person name="Haridas S."/>
            <person name="Kuo A."/>
            <person name="Mondo S."/>
            <person name="Pangilinan J."/>
            <person name="Riley R."/>
            <person name="LaButti K."/>
            <person name="Andreopoulos B."/>
            <person name="Lipzen A."/>
            <person name="Chen C."/>
            <person name="Yan M."/>
            <person name="Daum C."/>
            <person name="Ng V."/>
            <person name="Clum A."/>
            <person name="Steindorff A."/>
            <person name="Ohm R.A."/>
            <person name="Martin F."/>
            <person name="Silar P."/>
            <person name="Natvig D.O."/>
            <person name="Lalanne C."/>
            <person name="Gautier V."/>
            <person name="Ament-Velasquez S.L."/>
            <person name="Kruys A."/>
            <person name="Hutchinson M.I."/>
            <person name="Powell A.J."/>
            <person name="Barry K."/>
            <person name="Miller A.N."/>
            <person name="Grigoriev I.V."/>
            <person name="Debuchy R."/>
            <person name="Gladieux P."/>
            <person name="Hiltunen Thoren M."/>
            <person name="Johannesson H."/>
        </authorList>
    </citation>
    <scope>NUCLEOTIDE SEQUENCE [LARGE SCALE GENOMIC DNA]</scope>
    <source>
        <strain evidence="4">CBS 284.82</strain>
    </source>
</reference>
<proteinExistence type="predicted"/>
<accession>A0AAN6PUJ2</accession>
<feature type="region of interest" description="Disordered" evidence="1">
    <location>
        <begin position="1"/>
        <end position="39"/>
    </location>
</feature>
<evidence type="ECO:0000256" key="1">
    <source>
        <dbReference type="SAM" id="MobiDB-lite"/>
    </source>
</evidence>
<protein>
    <recommendedName>
        <fullName evidence="2">HNH nuclease domain-containing protein</fullName>
    </recommendedName>
</protein>
<dbReference type="Proteomes" id="UP001303115">
    <property type="component" value="Unassembled WGS sequence"/>
</dbReference>
<comment type="caution">
    <text evidence="3">The sequence shown here is derived from an EMBL/GenBank/DDBJ whole genome shotgun (WGS) entry which is preliminary data.</text>
</comment>
<dbReference type="Pfam" id="PF13391">
    <property type="entry name" value="HNH_2"/>
    <property type="match status" value="1"/>
</dbReference>
<name>A0AAN6PUJ2_9PEZI</name>
<evidence type="ECO:0000313" key="3">
    <source>
        <dbReference type="EMBL" id="KAK4044860.1"/>
    </source>
</evidence>
<evidence type="ECO:0000259" key="2">
    <source>
        <dbReference type="Pfam" id="PF13391"/>
    </source>
</evidence>
<dbReference type="AlphaFoldDB" id="A0AAN6PUJ2"/>
<keyword evidence="4" id="KW-1185">Reference proteome</keyword>
<sequence>MAAPEGWADPLAQHAPIDAHPTHSSPAESPLSSAPANPGKYAELREKSQRILSDYILVSSQDDTVKVLGASLDPSKLRSMRTFLVDAVLKPMKSAGGHFLKIAASSAVQRTQDIVAGMSMVRSSTRADQEALKDKCLARDDCRCVFSGAYNLPRARKLPPDQRGTVGRSVANTECAHILPFALSKFDENSLTEVSNKAWIWFALYRYFPFIQGKISADTINKPENAITLEVGVHDSFGNYSLAFEPLDTAHQYRPHTFVQGFTLVGTENAPDHITFRQHNPSVPMPDPDFLRLHFQVAKILDVSDIGLKIEAEWHKRAKMPSEMSPDGSTDLGHAIRVKMLMDI</sequence>
<gene>
    <name evidence="3" type="ORF">C8A01DRAFT_42469</name>
</gene>
<dbReference type="EMBL" id="MU854316">
    <property type="protein sequence ID" value="KAK4044860.1"/>
    <property type="molecule type" value="Genomic_DNA"/>
</dbReference>
<evidence type="ECO:0000313" key="4">
    <source>
        <dbReference type="Proteomes" id="UP001303115"/>
    </source>
</evidence>
<organism evidence="3 4">
    <name type="scientific">Parachaetomium inaequale</name>
    <dbReference type="NCBI Taxonomy" id="2588326"/>
    <lineage>
        <taxon>Eukaryota</taxon>
        <taxon>Fungi</taxon>
        <taxon>Dikarya</taxon>
        <taxon>Ascomycota</taxon>
        <taxon>Pezizomycotina</taxon>
        <taxon>Sordariomycetes</taxon>
        <taxon>Sordariomycetidae</taxon>
        <taxon>Sordariales</taxon>
        <taxon>Chaetomiaceae</taxon>
        <taxon>Parachaetomium</taxon>
    </lineage>
</organism>
<feature type="compositionally biased region" description="Low complexity" evidence="1">
    <location>
        <begin position="24"/>
        <end position="36"/>
    </location>
</feature>